<keyword evidence="1" id="KW-0812">Transmembrane</keyword>
<dbReference type="AlphaFoldDB" id="A0A4Z2GYR8"/>
<keyword evidence="3" id="KW-1185">Reference proteome</keyword>
<dbReference type="OrthoDB" id="5983381at2759"/>
<feature type="transmembrane region" description="Helical" evidence="1">
    <location>
        <begin position="30"/>
        <end position="51"/>
    </location>
</feature>
<keyword evidence="1" id="KW-1133">Transmembrane helix</keyword>
<sequence>MDTASDSVGESKPVCQCAPKSGGQRWLPGFLIALCLLMSLSSITVCLLMGFKTFMLENRLQMEMDKASIFHPPHTACLNEDGTLIPELSSSIGKLVEEPVSSRVLTGLSGDPPPTQKAARFLLPHLEKERRKAGFREAHDGAAFCF</sequence>
<evidence type="ECO:0000313" key="2">
    <source>
        <dbReference type="EMBL" id="TNN58441.1"/>
    </source>
</evidence>
<evidence type="ECO:0000256" key="1">
    <source>
        <dbReference type="SAM" id="Phobius"/>
    </source>
</evidence>
<dbReference type="Proteomes" id="UP000314294">
    <property type="component" value="Unassembled WGS sequence"/>
</dbReference>
<dbReference type="EMBL" id="SRLO01000378">
    <property type="protein sequence ID" value="TNN58441.1"/>
    <property type="molecule type" value="Genomic_DNA"/>
</dbReference>
<comment type="caution">
    <text evidence="2">The sequence shown here is derived from an EMBL/GenBank/DDBJ whole genome shotgun (WGS) entry which is preliminary data.</text>
</comment>
<protein>
    <submittedName>
        <fullName evidence="2">Uncharacterized protein</fullName>
    </submittedName>
</protein>
<proteinExistence type="predicted"/>
<keyword evidence="1" id="KW-0472">Membrane</keyword>
<organism evidence="2 3">
    <name type="scientific">Liparis tanakae</name>
    <name type="common">Tanaka's snailfish</name>
    <dbReference type="NCBI Taxonomy" id="230148"/>
    <lineage>
        <taxon>Eukaryota</taxon>
        <taxon>Metazoa</taxon>
        <taxon>Chordata</taxon>
        <taxon>Craniata</taxon>
        <taxon>Vertebrata</taxon>
        <taxon>Euteleostomi</taxon>
        <taxon>Actinopterygii</taxon>
        <taxon>Neopterygii</taxon>
        <taxon>Teleostei</taxon>
        <taxon>Neoteleostei</taxon>
        <taxon>Acanthomorphata</taxon>
        <taxon>Eupercaria</taxon>
        <taxon>Perciformes</taxon>
        <taxon>Cottioidei</taxon>
        <taxon>Cottales</taxon>
        <taxon>Liparidae</taxon>
        <taxon>Liparis</taxon>
    </lineage>
</organism>
<gene>
    <name evidence="2" type="ORF">EYF80_031332</name>
</gene>
<name>A0A4Z2GYR8_9TELE</name>
<evidence type="ECO:0000313" key="3">
    <source>
        <dbReference type="Proteomes" id="UP000314294"/>
    </source>
</evidence>
<reference evidence="2 3" key="1">
    <citation type="submission" date="2019-03" db="EMBL/GenBank/DDBJ databases">
        <title>First draft genome of Liparis tanakae, snailfish: a comprehensive survey of snailfish specific genes.</title>
        <authorList>
            <person name="Kim W."/>
            <person name="Song I."/>
            <person name="Jeong J.-H."/>
            <person name="Kim D."/>
            <person name="Kim S."/>
            <person name="Ryu S."/>
            <person name="Song J.Y."/>
            <person name="Lee S.K."/>
        </authorList>
    </citation>
    <scope>NUCLEOTIDE SEQUENCE [LARGE SCALE GENOMIC DNA]</scope>
    <source>
        <tissue evidence="2">Muscle</tissue>
    </source>
</reference>
<accession>A0A4Z2GYR8</accession>